<dbReference type="Proteomes" id="UP000294114">
    <property type="component" value="Unassembled WGS sequence"/>
</dbReference>
<gene>
    <name evidence="1" type="ORF">EV384_3954</name>
</gene>
<comment type="caution">
    <text evidence="1">The sequence shown here is derived from an EMBL/GenBank/DDBJ whole genome shotgun (WGS) entry which is preliminary data.</text>
</comment>
<dbReference type="EMBL" id="SHLD01000001">
    <property type="protein sequence ID" value="RZU75413.1"/>
    <property type="molecule type" value="Genomic_DNA"/>
</dbReference>
<evidence type="ECO:0000313" key="2">
    <source>
        <dbReference type="Proteomes" id="UP000294114"/>
    </source>
</evidence>
<reference evidence="1 2" key="1">
    <citation type="submission" date="2019-02" db="EMBL/GenBank/DDBJ databases">
        <title>Sequencing the genomes of 1000 actinobacteria strains.</title>
        <authorList>
            <person name="Klenk H.-P."/>
        </authorList>
    </citation>
    <scope>NUCLEOTIDE SEQUENCE [LARGE SCALE GENOMIC DNA]</scope>
    <source>
        <strain evidence="1 2">DSM 45612</strain>
    </source>
</reference>
<dbReference type="AlphaFoldDB" id="A0A4Q8BDZ0"/>
<sequence>MSAGQWIKSWWRRGLAAIGLCEFVNTRTHWAAR</sequence>
<protein>
    <submittedName>
        <fullName evidence="1">Uncharacterized protein</fullName>
    </submittedName>
</protein>
<organism evidence="1 2">
    <name type="scientific">Micromonospora kangleipakensis</name>
    <dbReference type="NCBI Taxonomy" id="1077942"/>
    <lineage>
        <taxon>Bacteria</taxon>
        <taxon>Bacillati</taxon>
        <taxon>Actinomycetota</taxon>
        <taxon>Actinomycetes</taxon>
        <taxon>Micromonosporales</taxon>
        <taxon>Micromonosporaceae</taxon>
        <taxon>Micromonospora</taxon>
    </lineage>
</organism>
<keyword evidence="2" id="KW-1185">Reference proteome</keyword>
<accession>A0A4Q8BDZ0</accession>
<name>A0A4Q8BDZ0_9ACTN</name>
<proteinExistence type="predicted"/>
<evidence type="ECO:0000313" key="1">
    <source>
        <dbReference type="EMBL" id="RZU75413.1"/>
    </source>
</evidence>